<dbReference type="EMBL" id="KE356560">
    <property type="protein sequence ID" value="ERG91328.1"/>
    <property type="molecule type" value="Genomic_DNA"/>
</dbReference>
<dbReference type="AlphaFoldDB" id="U1N4K3"/>
<organism evidence="1 2">
    <name type="scientific">Haloquadratum walsbyi J07HQW1</name>
    <dbReference type="NCBI Taxonomy" id="1238424"/>
    <lineage>
        <taxon>Archaea</taxon>
        <taxon>Methanobacteriati</taxon>
        <taxon>Methanobacteriota</taxon>
        <taxon>Stenosarchaea group</taxon>
        <taxon>Halobacteria</taxon>
        <taxon>Halobacteriales</taxon>
        <taxon>Haloferacaceae</taxon>
        <taxon>Haloquadratum</taxon>
    </lineage>
</organism>
<dbReference type="InterPro" id="IPR027417">
    <property type="entry name" value="P-loop_NTPase"/>
</dbReference>
<dbReference type="Gene3D" id="3.40.50.300">
    <property type="entry name" value="P-loop containing nucleotide triphosphate hydrolases"/>
    <property type="match status" value="1"/>
</dbReference>
<accession>U1N4K3</accession>
<gene>
    <name evidence="1" type="ORF">J07HQW1_01362</name>
</gene>
<dbReference type="HOGENOM" id="CLU_2079380_0_0_2"/>
<protein>
    <submittedName>
        <fullName evidence="1">Uncharacterized protein</fullName>
    </submittedName>
</protein>
<dbReference type="Proteomes" id="UP000030649">
    <property type="component" value="Unassembled WGS sequence"/>
</dbReference>
<proteinExistence type="predicted"/>
<sequence length="117" mass="13219">MVVPQIISQLPGKQEPGKSLVSRYVTRRAVSASVEDIKIGHTYLGCSKSSTEVQVISTIGQQLNDEDIYHEDEDIVKMPDTGLPKDKFYKRLWQILDHYDSAIIISMKSTFSRVTAF</sequence>
<dbReference type="STRING" id="1238424.J07HQW1_01362"/>
<evidence type="ECO:0000313" key="1">
    <source>
        <dbReference type="EMBL" id="ERG91328.1"/>
    </source>
</evidence>
<reference evidence="1 2" key="1">
    <citation type="journal article" date="2013" name="PLoS ONE">
        <title>Assembly-driven community genomics of a hypersaline microbial ecosystem.</title>
        <authorList>
            <person name="Podell S."/>
            <person name="Ugalde J.A."/>
            <person name="Narasingarao P."/>
            <person name="Banfield J.F."/>
            <person name="Heidelberg K.B."/>
            <person name="Allen E.E."/>
        </authorList>
    </citation>
    <scope>NUCLEOTIDE SEQUENCE [LARGE SCALE GENOMIC DNA]</scope>
    <source>
        <strain evidence="2">J07HQW1</strain>
    </source>
</reference>
<name>U1N4K3_9EURY</name>
<evidence type="ECO:0000313" key="2">
    <source>
        <dbReference type="Proteomes" id="UP000030649"/>
    </source>
</evidence>